<dbReference type="PRINTS" id="PR00035">
    <property type="entry name" value="HTHGNTR"/>
</dbReference>
<organism evidence="5 6">
    <name type="scientific">Marinilactibacillus psychrotolerans 42ea</name>
    <dbReference type="NCBI Taxonomy" id="1255609"/>
    <lineage>
        <taxon>Bacteria</taxon>
        <taxon>Bacillati</taxon>
        <taxon>Bacillota</taxon>
        <taxon>Bacilli</taxon>
        <taxon>Lactobacillales</taxon>
        <taxon>Carnobacteriaceae</taxon>
        <taxon>Marinilactibacillus</taxon>
    </lineage>
</organism>
<dbReference type="AlphaFoldDB" id="A0A1R4JQN3"/>
<dbReference type="InterPro" id="IPR000524">
    <property type="entry name" value="Tscrpt_reg_HTH_GntR"/>
</dbReference>
<dbReference type="FunFam" id="1.10.10.10:FF:000079">
    <property type="entry name" value="GntR family transcriptional regulator"/>
    <property type="match status" value="1"/>
</dbReference>
<dbReference type="InterPro" id="IPR036390">
    <property type="entry name" value="WH_DNA-bd_sf"/>
</dbReference>
<dbReference type="CDD" id="cd07377">
    <property type="entry name" value="WHTH_GntR"/>
    <property type="match status" value="1"/>
</dbReference>
<dbReference type="EMBL" id="FUKW01000089">
    <property type="protein sequence ID" value="SJN34095.1"/>
    <property type="molecule type" value="Genomic_DNA"/>
</dbReference>
<dbReference type="GO" id="GO:0000976">
    <property type="term" value="F:transcription cis-regulatory region binding"/>
    <property type="evidence" value="ECO:0007669"/>
    <property type="project" value="TreeGrafter"/>
</dbReference>
<evidence type="ECO:0000256" key="2">
    <source>
        <dbReference type="ARBA" id="ARBA00023125"/>
    </source>
</evidence>
<dbReference type="Pfam" id="PF00392">
    <property type="entry name" value="GntR"/>
    <property type="match status" value="1"/>
</dbReference>
<evidence type="ECO:0000259" key="4">
    <source>
        <dbReference type="PROSITE" id="PS50949"/>
    </source>
</evidence>
<protein>
    <submittedName>
        <fullName evidence="5">Transcriptional repressor of arabinoside utilization operon, GntR family</fullName>
    </submittedName>
</protein>
<dbReference type="PANTHER" id="PTHR30146">
    <property type="entry name" value="LACI-RELATED TRANSCRIPTIONAL REPRESSOR"/>
    <property type="match status" value="1"/>
</dbReference>
<dbReference type="InterPro" id="IPR036388">
    <property type="entry name" value="WH-like_DNA-bd_sf"/>
</dbReference>
<evidence type="ECO:0000256" key="1">
    <source>
        <dbReference type="ARBA" id="ARBA00023015"/>
    </source>
</evidence>
<feature type="domain" description="HTH gntR-type" evidence="4">
    <location>
        <begin position="4"/>
        <end position="72"/>
    </location>
</feature>
<evidence type="ECO:0000313" key="5">
    <source>
        <dbReference type="EMBL" id="SJN34095.1"/>
    </source>
</evidence>
<dbReference type="CDD" id="cd01541">
    <property type="entry name" value="PBP1_AraR"/>
    <property type="match status" value="1"/>
</dbReference>
<dbReference type="GO" id="GO:0003700">
    <property type="term" value="F:DNA-binding transcription factor activity"/>
    <property type="evidence" value="ECO:0007669"/>
    <property type="project" value="InterPro"/>
</dbReference>
<dbReference type="SUPFAM" id="SSF46785">
    <property type="entry name" value="Winged helix' DNA-binding domain"/>
    <property type="match status" value="1"/>
</dbReference>
<evidence type="ECO:0000313" key="6">
    <source>
        <dbReference type="Proteomes" id="UP000195611"/>
    </source>
</evidence>
<accession>A0A1R4JQN3</accession>
<dbReference type="InterPro" id="IPR028082">
    <property type="entry name" value="Peripla_BP_I"/>
</dbReference>
<dbReference type="Proteomes" id="UP000195611">
    <property type="component" value="Unassembled WGS sequence"/>
</dbReference>
<dbReference type="InterPro" id="IPR033532">
    <property type="entry name" value="AraR_ligand_bind_dom"/>
</dbReference>
<sequence length="370" mass="41994">MLNEPKYIIIKKEIQHKIKENEYALGTKIPSEAELRKQFDVSRHTIRQAVSELVNEGYLVKQQGSGTFVSDLYQKESISNNKKTIGVITTYLSDYIFPSIIRGIEEELSKLDYSLMLSSTRNNVDNERSSLESMIDQNVDGLIVEPTKSNLMNPNLNYYLNLSERPIPMIMLNASYEELDFPFIALDDVKAGRIATEHLIELNHIDIGIITKADDLQGKNRLKGYIKALYDAKLSFDSNYIIRYDTESKQDLPKMIHALLLSENVPTSFVCYNDEVAVMLIKEINAIGKECPDDFSVVSHDNSFYSTTLPSVKLTSIDHPKENLGRLAAKSIVQAVEDGIPLKSHIFEPKLIIRNSTKNLEENQKSEILN</sequence>
<keyword evidence="2" id="KW-0238">DNA-binding</keyword>
<name>A0A1R4JQN3_9LACT</name>
<dbReference type="Pfam" id="PF13377">
    <property type="entry name" value="Peripla_BP_3"/>
    <property type="match status" value="1"/>
</dbReference>
<keyword evidence="3" id="KW-0804">Transcription</keyword>
<dbReference type="Gene3D" id="1.10.10.10">
    <property type="entry name" value="Winged helix-like DNA-binding domain superfamily/Winged helix DNA-binding domain"/>
    <property type="match status" value="1"/>
</dbReference>
<dbReference type="Gene3D" id="3.40.50.2300">
    <property type="match status" value="2"/>
</dbReference>
<gene>
    <name evidence="5" type="ORF">FM115_06350</name>
</gene>
<dbReference type="InterPro" id="IPR046335">
    <property type="entry name" value="LacI/GalR-like_sensor"/>
</dbReference>
<dbReference type="PROSITE" id="PS50949">
    <property type="entry name" value="HTH_GNTR"/>
    <property type="match status" value="1"/>
</dbReference>
<dbReference type="PANTHER" id="PTHR30146:SF150">
    <property type="entry name" value="ARABINOSE METABOLISM TRANSCRIPTIONAL REPRESSOR"/>
    <property type="match status" value="1"/>
</dbReference>
<dbReference type="RefSeq" id="WP_087058450.1">
    <property type="nucleotide sequence ID" value="NZ_FUKW01000089.1"/>
</dbReference>
<keyword evidence="1" id="KW-0805">Transcription regulation</keyword>
<reference evidence="5 6" key="1">
    <citation type="submission" date="2017-02" db="EMBL/GenBank/DDBJ databases">
        <authorList>
            <person name="Peterson S.W."/>
        </authorList>
    </citation>
    <scope>NUCLEOTIDE SEQUENCE [LARGE SCALE GENOMIC DNA]</scope>
    <source>
        <strain evidence="5 6">42ea</strain>
    </source>
</reference>
<proteinExistence type="predicted"/>
<dbReference type="SMART" id="SM00345">
    <property type="entry name" value="HTH_GNTR"/>
    <property type="match status" value="1"/>
</dbReference>
<evidence type="ECO:0000256" key="3">
    <source>
        <dbReference type="ARBA" id="ARBA00023163"/>
    </source>
</evidence>
<dbReference type="SUPFAM" id="SSF53822">
    <property type="entry name" value="Periplasmic binding protein-like I"/>
    <property type="match status" value="1"/>
</dbReference>